<evidence type="ECO:0000313" key="7">
    <source>
        <dbReference type="Proteomes" id="UP001501570"/>
    </source>
</evidence>
<dbReference type="Gene3D" id="1.10.10.10">
    <property type="entry name" value="Winged helix-like DNA-binding domain superfamily/Winged helix DNA-binding domain"/>
    <property type="match status" value="1"/>
</dbReference>
<dbReference type="RefSeq" id="WP_345633924.1">
    <property type="nucleotide sequence ID" value="NZ_BAABJQ010000017.1"/>
</dbReference>
<keyword evidence="2" id="KW-0805">Transcription regulation</keyword>
<evidence type="ECO:0000256" key="2">
    <source>
        <dbReference type="ARBA" id="ARBA00023015"/>
    </source>
</evidence>
<evidence type="ECO:0000256" key="3">
    <source>
        <dbReference type="ARBA" id="ARBA00023125"/>
    </source>
</evidence>
<dbReference type="Proteomes" id="UP001501570">
    <property type="component" value="Unassembled WGS sequence"/>
</dbReference>
<gene>
    <name evidence="6" type="ORF">GCM10023322_52450</name>
</gene>
<keyword evidence="7" id="KW-1185">Reference proteome</keyword>
<dbReference type="InterPro" id="IPR036390">
    <property type="entry name" value="WH_DNA-bd_sf"/>
</dbReference>
<evidence type="ECO:0000259" key="5">
    <source>
        <dbReference type="PROSITE" id="PS50931"/>
    </source>
</evidence>
<dbReference type="Gene3D" id="3.40.190.10">
    <property type="entry name" value="Periplasmic binding protein-like II"/>
    <property type="match status" value="2"/>
</dbReference>
<dbReference type="PANTHER" id="PTHR30346">
    <property type="entry name" value="TRANSCRIPTIONAL DUAL REGULATOR HCAR-RELATED"/>
    <property type="match status" value="1"/>
</dbReference>
<dbReference type="EMBL" id="BAABJQ010000017">
    <property type="protein sequence ID" value="GAA5192561.1"/>
    <property type="molecule type" value="Genomic_DNA"/>
</dbReference>
<keyword evidence="3" id="KW-0238">DNA-binding</keyword>
<comment type="caution">
    <text evidence="6">The sequence shown here is derived from an EMBL/GenBank/DDBJ whole genome shotgun (WGS) entry which is preliminary data.</text>
</comment>
<dbReference type="PRINTS" id="PR00039">
    <property type="entry name" value="HTHLYSR"/>
</dbReference>
<organism evidence="6 7">
    <name type="scientific">Rugosimonospora acidiphila</name>
    <dbReference type="NCBI Taxonomy" id="556531"/>
    <lineage>
        <taxon>Bacteria</taxon>
        <taxon>Bacillati</taxon>
        <taxon>Actinomycetota</taxon>
        <taxon>Actinomycetes</taxon>
        <taxon>Micromonosporales</taxon>
        <taxon>Micromonosporaceae</taxon>
        <taxon>Rugosimonospora</taxon>
    </lineage>
</organism>
<dbReference type="Pfam" id="PF00126">
    <property type="entry name" value="HTH_1"/>
    <property type="match status" value="1"/>
</dbReference>
<sequence length="305" mass="33461">MNDVDLRQLRYFLAVARERSFTRAAATLTMTQPALSRAIRDLEHSIGVELFVRGHRDVRLTAAGRVLFDDARGLDEQARAALTRAARAGHDRTRLRVSARGCEIKVLDHLVQTYNARFPAEQAAEAAMVNWQDQTDALRSGQDDVGLLRRPFDDRGLDSELLWSEPRVTLLSVRHPLASRATINRAELAGEAIAVWAEASADETAHWAGTDLEHHHWLPGPPIQDLAQLTGNVRLARTIAFAPLSLLNEPLPAGIVAVPTHGLSDSQLHVAWPARATSPDIARFVRHAIAHASDLHSSAAGSDRS</sequence>
<dbReference type="InterPro" id="IPR036388">
    <property type="entry name" value="WH-like_DNA-bd_sf"/>
</dbReference>
<dbReference type="SUPFAM" id="SSF46785">
    <property type="entry name" value="Winged helix' DNA-binding domain"/>
    <property type="match status" value="1"/>
</dbReference>
<dbReference type="Pfam" id="PF03466">
    <property type="entry name" value="LysR_substrate"/>
    <property type="match status" value="1"/>
</dbReference>
<proteinExistence type="inferred from homology"/>
<accession>A0ABP9S9J4</accession>
<name>A0ABP9S9J4_9ACTN</name>
<evidence type="ECO:0000256" key="1">
    <source>
        <dbReference type="ARBA" id="ARBA00009437"/>
    </source>
</evidence>
<dbReference type="PROSITE" id="PS50931">
    <property type="entry name" value="HTH_LYSR"/>
    <property type="match status" value="1"/>
</dbReference>
<dbReference type="InterPro" id="IPR005119">
    <property type="entry name" value="LysR_subst-bd"/>
</dbReference>
<dbReference type="SUPFAM" id="SSF53850">
    <property type="entry name" value="Periplasmic binding protein-like II"/>
    <property type="match status" value="1"/>
</dbReference>
<protein>
    <submittedName>
        <fullName evidence="6">LysR family transcriptional regulator</fullName>
    </submittedName>
</protein>
<feature type="domain" description="HTH lysR-type" evidence="5">
    <location>
        <begin position="4"/>
        <end position="61"/>
    </location>
</feature>
<comment type="similarity">
    <text evidence="1">Belongs to the LysR transcriptional regulatory family.</text>
</comment>
<reference evidence="7" key="1">
    <citation type="journal article" date="2019" name="Int. J. Syst. Evol. Microbiol.">
        <title>The Global Catalogue of Microorganisms (GCM) 10K type strain sequencing project: providing services to taxonomists for standard genome sequencing and annotation.</title>
        <authorList>
            <consortium name="The Broad Institute Genomics Platform"/>
            <consortium name="The Broad Institute Genome Sequencing Center for Infectious Disease"/>
            <person name="Wu L."/>
            <person name="Ma J."/>
        </authorList>
    </citation>
    <scope>NUCLEOTIDE SEQUENCE [LARGE SCALE GENOMIC DNA]</scope>
    <source>
        <strain evidence="7">JCM 18304</strain>
    </source>
</reference>
<dbReference type="InterPro" id="IPR000847">
    <property type="entry name" value="LysR_HTH_N"/>
</dbReference>
<evidence type="ECO:0000256" key="4">
    <source>
        <dbReference type="ARBA" id="ARBA00023163"/>
    </source>
</evidence>
<keyword evidence="4" id="KW-0804">Transcription</keyword>
<dbReference type="PANTHER" id="PTHR30346:SF0">
    <property type="entry name" value="HCA OPERON TRANSCRIPTIONAL ACTIVATOR HCAR"/>
    <property type="match status" value="1"/>
</dbReference>
<evidence type="ECO:0000313" key="6">
    <source>
        <dbReference type="EMBL" id="GAA5192561.1"/>
    </source>
</evidence>